<keyword evidence="11" id="KW-1185">Reference proteome</keyword>
<dbReference type="OrthoDB" id="9769191at2"/>
<keyword evidence="6" id="KW-0418">Kinase</keyword>
<evidence type="ECO:0000313" key="11">
    <source>
        <dbReference type="Proteomes" id="UP000014148"/>
    </source>
</evidence>
<dbReference type="Proteomes" id="UP000013783">
    <property type="component" value="Unassembled WGS sequence"/>
</dbReference>
<dbReference type="GO" id="GO:0009401">
    <property type="term" value="P:phosphoenolpyruvate-dependent sugar phosphotransferase system"/>
    <property type="evidence" value="ECO:0007669"/>
    <property type="project" value="UniProtKB-KW"/>
</dbReference>
<dbReference type="Pfam" id="PF00358">
    <property type="entry name" value="PTS_EIIA_1"/>
    <property type="match status" value="1"/>
</dbReference>
<sequence length="147" mass="16175">MTELVSIATGELIELRDVQDEVFSEKMLGDGFGIITKETSLYSPVSGTVSMVYDTGHAIGIQAEDGSEILIHIGIDTVELAGEAFDSQVRQGDRVDRQTVISKVDWEVVHDRGFDETVLVISLNKQMHHLLRRGMVVRGSVVAEVHP</sequence>
<evidence type="ECO:0000313" key="10">
    <source>
        <dbReference type="Proteomes" id="UP000013783"/>
    </source>
</evidence>
<dbReference type="GO" id="GO:0005737">
    <property type="term" value="C:cytoplasm"/>
    <property type="evidence" value="ECO:0007669"/>
    <property type="project" value="UniProtKB-SubCell"/>
</dbReference>
<dbReference type="InterPro" id="IPR001127">
    <property type="entry name" value="PTS_EIIA_1_perm"/>
</dbReference>
<comment type="subcellular location">
    <subcellularLocation>
        <location evidence="1">Cytoplasm</location>
    </subcellularLocation>
</comment>
<feature type="domain" description="PTS EIIA type-1" evidence="7">
    <location>
        <begin position="20"/>
        <end position="124"/>
    </location>
</feature>
<evidence type="ECO:0000256" key="1">
    <source>
        <dbReference type="ARBA" id="ARBA00004496"/>
    </source>
</evidence>
<organism evidence="8 10">
    <name type="scientific">Enterococcus malodoratus ATCC 43197</name>
    <dbReference type="NCBI Taxonomy" id="1158601"/>
    <lineage>
        <taxon>Bacteria</taxon>
        <taxon>Bacillati</taxon>
        <taxon>Bacillota</taxon>
        <taxon>Bacilli</taxon>
        <taxon>Lactobacillales</taxon>
        <taxon>Enterococcaceae</taxon>
        <taxon>Enterococcus</taxon>
    </lineage>
</organism>
<proteinExistence type="predicted"/>
<dbReference type="PANTHER" id="PTHR45008">
    <property type="entry name" value="PTS SYSTEM GLUCOSE-SPECIFIC EIIA COMPONENT"/>
    <property type="match status" value="1"/>
</dbReference>
<evidence type="ECO:0000256" key="4">
    <source>
        <dbReference type="ARBA" id="ARBA00022679"/>
    </source>
</evidence>
<keyword evidence="2" id="KW-0813">Transport</keyword>
<name>R2QMG2_9ENTE</name>
<dbReference type="InterPro" id="IPR011055">
    <property type="entry name" value="Dup_hybrid_motif"/>
</dbReference>
<accession>R2QMG2</accession>
<dbReference type="SUPFAM" id="SSF51261">
    <property type="entry name" value="Duplicated hybrid motif"/>
    <property type="match status" value="1"/>
</dbReference>
<dbReference type="PROSITE" id="PS00371">
    <property type="entry name" value="PTS_EIIA_TYPE_1_HIS"/>
    <property type="match status" value="1"/>
</dbReference>
<dbReference type="InterPro" id="IPR050890">
    <property type="entry name" value="PTS_EIIA_component"/>
</dbReference>
<dbReference type="PANTHER" id="PTHR45008:SF1">
    <property type="entry name" value="PTS SYSTEM GLUCOSE-SPECIFIC EIIA COMPONENT"/>
    <property type="match status" value="1"/>
</dbReference>
<dbReference type="EMBL" id="ASWA01000003">
    <property type="protein sequence ID" value="EOT67363.1"/>
    <property type="molecule type" value="Genomic_DNA"/>
</dbReference>
<dbReference type="STRING" id="71451.RV07_GL002718"/>
<keyword evidence="3" id="KW-0762">Sugar transport</keyword>
<dbReference type="RefSeq" id="WP_010742476.1">
    <property type="nucleotide sequence ID" value="NZ_KB946251.1"/>
</dbReference>
<evidence type="ECO:0000259" key="7">
    <source>
        <dbReference type="PROSITE" id="PS51093"/>
    </source>
</evidence>
<dbReference type="Proteomes" id="UP000014148">
    <property type="component" value="Unassembled WGS sequence"/>
</dbReference>
<dbReference type="AlphaFoldDB" id="R2QMG2"/>
<protein>
    <submittedName>
        <fullName evidence="8">PTS system, glucose subfamily, IIA component</fullName>
    </submittedName>
</protein>
<keyword evidence="4" id="KW-0808">Transferase</keyword>
<evidence type="ECO:0000313" key="9">
    <source>
        <dbReference type="EMBL" id="EOT67363.1"/>
    </source>
</evidence>
<keyword evidence="5" id="KW-0598">Phosphotransferase system</keyword>
<evidence type="ECO:0000256" key="3">
    <source>
        <dbReference type="ARBA" id="ARBA00022597"/>
    </source>
</evidence>
<evidence type="ECO:0000256" key="2">
    <source>
        <dbReference type="ARBA" id="ARBA00022448"/>
    </source>
</evidence>
<evidence type="ECO:0000256" key="5">
    <source>
        <dbReference type="ARBA" id="ARBA00022683"/>
    </source>
</evidence>
<dbReference type="NCBIfam" id="TIGR00830">
    <property type="entry name" value="PTBA"/>
    <property type="match status" value="1"/>
</dbReference>
<evidence type="ECO:0000313" key="8">
    <source>
        <dbReference type="EMBL" id="EOH72815.1"/>
    </source>
</evidence>
<dbReference type="Gene3D" id="2.70.70.10">
    <property type="entry name" value="Glucose Permease (Domain IIA)"/>
    <property type="match status" value="1"/>
</dbReference>
<evidence type="ECO:0000256" key="6">
    <source>
        <dbReference type="ARBA" id="ARBA00022777"/>
    </source>
</evidence>
<comment type="caution">
    <text evidence="8">The sequence shown here is derived from an EMBL/GenBank/DDBJ whole genome shotgun (WGS) entry which is preliminary data.</text>
</comment>
<reference evidence="9 11" key="2">
    <citation type="submission" date="2013-03" db="EMBL/GenBank/DDBJ databases">
        <title>The Genome Sequence of Enterococcus malodoratus ATCC_43197 (PacBio/Illumina hybrid assembly).</title>
        <authorList>
            <consortium name="The Broad Institute Genomics Platform"/>
            <consortium name="The Broad Institute Genome Sequencing Center for Infectious Disease"/>
            <person name="Earl A."/>
            <person name="Russ C."/>
            <person name="Gilmore M."/>
            <person name="Surin D."/>
            <person name="Walker B."/>
            <person name="Young S."/>
            <person name="Zeng Q."/>
            <person name="Gargeya S."/>
            <person name="Fitzgerald M."/>
            <person name="Haas B."/>
            <person name="Abouelleil A."/>
            <person name="Allen A.W."/>
            <person name="Alvarado L."/>
            <person name="Arachchi H.M."/>
            <person name="Berlin A.M."/>
            <person name="Chapman S.B."/>
            <person name="Gainer-Dewar J."/>
            <person name="Goldberg J."/>
            <person name="Griggs A."/>
            <person name="Gujja S."/>
            <person name="Hansen M."/>
            <person name="Howarth C."/>
            <person name="Imamovic A."/>
            <person name="Ireland A."/>
            <person name="Larimer J."/>
            <person name="McCowan C."/>
            <person name="Murphy C."/>
            <person name="Pearson M."/>
            <person name="Poon T.W."/>
            <person name="Priest M."/>
            <person name="Roberts A."/>
            <person name="Saif S."/>
            <person name="Shea T."/>
            <person name="Sisk P."/>
            <person name="Sykes S."/>
            <person name="Wortman J."/>
            <person name="Nusbaum C."/>
            <person name="Birren B."/>
        </authorList>
    </citation>
    <scope>NUCLEOTIDE SEQUENCE [LARGE SCALE GENOMIC DNA]</scope>
    <source>
        <strain evidence="9 11">ATCC 43197</strain>
    </source>
</reference>
<dbReference type="GO" id="GO:0016301">
    <property type="term" value="F:kinase activity"/>
    <property type="evidence" value="ECO:0007669"/>
    <property type="project" value="UniProtKB-KW"/>
</dbReference>
<dbReference type="eggNOG" id="COG2190">
    <property type="taxonomic scope" value="Bacteria"/>
</dbReference>
<reference evidence="8 10" key="1">
    <citation type="submission" date="2013-02" db="EMBL/GenBank/DDBJ databases">
        <title>The Genome Sequence of Enterococcus malodoratus ATCC_43197.</title>
        <authorList>
            <consortium name="The Broad Institute Genome Sequencing Platform"/>
            <consortium name="The Broad Institute Genome Sequencing Center for Infectious Disease"/>
            <person name="Earl A.M."/>
            <person name="Gilmore M.S."/>
            <person name="Lebreton F."/>
            <person name="Walker B."/>
            <person name="Young S.K."/>
            <person name="Zeng Q."/>
            <person name="Gargeya S."/>
            <person name="Fitzgerald M."/>
            <person name="Haas B."/>
            <person name="Abouelleil A."/>
            <person name="Alvarado L."/>
            <person name="Arachchi H.M."/>
            <person name="Berlin A.M."/>
            <person name="Chapman S.B."/>
            <person name="Dewar J."/>
            <person name="Goldberg J."/>
            <person name="Griggs A."/>
            <person name="Gujja S."/>
            <person name="Hansen M."/>
            <person name="Howarth C."/>
            <person name="Imamovic A."/>
            <person name="Larimer J."/>
            <person name="McCowan C."/>
            <person name="Murphy C."/>
            <person name="Neiman D."/>
            <person name="Pearson M."/>
            <person name="Priest M."/>
            <person name="Roberts A."/>
            <person name="Saif S."/>
            <person name="Shea T."/>
            <person name="Sisk P."/>
            <person name="Sykes S."/>
            <person name="Wortman J."/>
            <person name="Nusbaum C."/>
            <person name="Birren B."/>
        </authorList>
    </citation>
    <scope>NUCLEOTIDE SEQUENCE [LARGE SCALE GENOMIC DNA]</scope>
    <source>
        <strain evidence="8 10">ATCC 43197</strain>
    </source>
</reference>
<gene>
    <name evidence="9" type="ORF">I585_02884</name>
    <name evidence="8" type="ORF">UAI_03699</name>
</gene>
<dbReference type="EMBL" id="AJAK01000028">
    <property type="protein sequence ID" value="EOH72815.1"/>
    <property type="molecule type" value="Genomic_DNA"/>
</dbReference>
<dbReference type="PROSITE" id="PS51093">
    <property type="entry name" value="PTS_EIIA_TYPE_1"/>
    <property type="match status" value="1"/>
</dbReference>
<dbReference type="PATRIC" id="fig|1158601.3.peg.3670"/>